<feature type="domain" description="Resolvase/invertase-type recombinase catalytic" evidence="2">
    <location>
        <begin position="24"/>
        <end position="172"/>
    </location>
</feature>
<dbReference type="InterPro" id="IPR038109">
    <property type="entry name" value="DNA_bind_recomb_sf"/>
</dbReference>
<dbReference type="PROSITE" id="PS51736">
    <property type="entry name" value="RECOMBINASES_3"/>
    <property type="match status" value="1"/>
</dbReference>
<dbReference type="Proteomes" id="UP000746471">
    <property type="component" value="Unassembled WGS sequence"/>
</dbReference>
<name>A0ABS5PPP2_9FIRM</name>
<dbReference type="InterPro" id="IPR006119">
    <property type="entry name" value="Resolv_N"/>
</dbReference>
<organism evidence="4 5">
    <name type="scientific">Fusibacter paucivorans</name>
    <dbReference type="NCBI Taxonomy" id="76009"/>
    <lineage>
        <taxon>Bacteria</taxon>
        <taxon>Bacillati</taxon>
        <taxon>Bacillota</taxon>
        <taxon>Clostridia</taxon>
        <taxon>Eubacteriales</taxon>
        <taxon>Eubacteriales Family XII. Incertae Sedis</taxon>
        <taxon>Fusibacter</taxon>
    </lineage>
</organism>
<dbReference type="Pfam" id="PF07508">
    <property type="entry name" value="Recombinase"/>
    <property type="match status" value="1"/>
</dbReference>
<evidence type="ECO:0000259" key="2">
    <source>
        <dbReference type="PROSITE" id="PS51736"/>
    </source>
</evidence>
<proteinExistence type="predicted"/>
<comment type="caution">
    <text evidence="4">The sequence shown here is derived from an EMBL/GenBank/DDBJ whole genome shotgun (WGS) entry which is preliminary data.</text>
</comment>
<dbReference type="EMBL" id="JAHBCL010000016">
    <property type="protein sequence ID" value="MBS7527120.1"/>
    <property type="molecule type" value="Genomic_DNA"/>
</dbReference>
<dbReference type="Pfam" id="PF13408">
    <property type="entry name" value="Zn_ribbon_recom"/>
    <property type="match status" value="1"/>
</dbReference>
<dbReference type="InterPro" id="IPR036162">
    <property type="entry name" value="Resolvase-like_N_sf"/>
</dbReference>
<dbReference type="InterPro" id="IPR050639">
    <property type="entry name" value="SSR_resolvase"/>
</dbReference>
<dbReference type="Gene3D" id="3.90.1750.20">
    <property type="entry name" value="Putative Large Serine Recombinase, Chain B, Domain 2"/>
    <property type="match status" value="1"/>
</dbReference>
<dbReference type="InterPro" id="IPR011109">
    <property type="entry name" value="DNA_bind_recombinase_dom"/>
</dbReference>
<evidence type="ECO:0000313" key="4">
    <source>
        <dbReference type="EMBL" id="MBS7527120.1"/>
    </source>
</evidence>
<evidence type="ECO:0000259" key="3">
    <source>
        <dbReference type="PROSITE" id="PS51737"/>
    </source>
</evidence>
<dbReference type="InterPro" id="IPR025827">
    <property type="entry name" value="Zn_ribbon_recom_dom"/>
</dbReference>
<protein>
    <submittedName>
        <fullName evidence="4">Recombinase family protein</fullName>
    </submittedName>
</protein>
<dbReference type="Pfam" id="PF00239">
    <property type="entry name" value="Resolvase"/>
    <property type="match status" value="1"/>
</dbReference>
<feature type="coiled-coil region" evidence="1">
    <location>
        <begin position="404"/>
        <end position="431"/>
    </location>
</feature>
<dbReference type="SUPFAM" id="SSF53041">
    <property type="entry name" value="Resolvase-like"/>
    <property type="match status" value="1"/>
</dbReference>
<dbReference type="PANTHER" id="PTHR30461:SF23">
    <property type="entry name" value="DNA RECOMBINASE-RELATED"/>
    <property type="match status" value="1"/>
</dbReference>
<keyword evidence="1" id="KW-0175">Coiled coil</keyword>
<evidence type="ECO:0000313" key="5">
    <source>
        <dbReference type="Proteomes" id="UP000746471"/>
    </source>
</evidence>
<dbReference type="CDD" id="cd00338">
    <property type="entry name" value="Ser_Recombinase"/>
    <property type="match status" value="1"/>
</dbReference>
<sequence>MAKKVTIIEPVRQNVIQTLRPKKRVCAYCRVSTDSTKQHISYVAQMEYYESYIGKREDWEFVGIFADEAKSGTKVKSRDEFLRMMRECENGNIDIIITKSVTRFARNTVDSIEAIRKLKSLGVTVYFEKENLNTLSEQSEQMLTILSSLAQGESESISTNNRWGIQKRFRDGSYRLSTVAYGYTKDEDGELVIKEDEAEIVRRIYLEYLGGKGSYVITRDLNKDQVPTVRTAETWNESTVKEILQNPIYEGDLILQKTYTTEVLPFTKKRNRGEMPQFFIKNNHEPIITREQGQLVREIYEYRRKQMGNDHSDKYQNRYEFSGKIMCSECTGSFKRQKIYIGKPYEKIQWSCTNHIKNSAMCQMKPVREDIIKDAYLTMWNKLVSNYGYILIPMLDSLKNLRINKEQETEIEELNHKIMELTEQSHILSRVVQKGYVDSVLFIQKQNALNVELEETKRKRNSLLDSNGFEKEIAGTQRLLEIIRYNPVIMEDYDESLFSHTVEQVIIGQKNTITFKLINGLELIEKAGTGGEQESCKDICLWDTRW</sequence>
<keyword evidence="5" id="KW-1185">Reference proteome</keyword>
<feature type="domain" description="Recombinase" evidence="3">
    <location>
        <begin position="180"/>
        <end position="306"/>
    </location>
</feature>
<accession>A0ABS5PPP2</accession>
<dbReference type="PROSITE" id="PS51737">
    <property type="entry name" value="RECOMBINASE_DNA_BIND"/>
    <property type="match status" value="1"/>
</dbReference>
<gene>
    <name evidence="4" type="ORF">KHM83_10545</name>
</gene>
<reference evidence="4 5" key="1">
    <citation type="submission" date="2021-05" db="EMBL/GenBank/DDBJ databases">
        <title>Fusibacter ferrireducens sp. nov., an anaerobic, sulfur- and Fe-reducing bacterium isolated from the mangrove sediment.</title>
        <authorList>
            <person name="Qiu D."/>
        </authorList>
    </citation>
    <scope>NUCLEOTIDE SEQUENCE [LARGE SCALE GENOMIC DNA]</scope>
    <source>
        <strain evidence="4 5">DSM 12116</strain>
    </source>
</reference>
<dbReference type="RefSeq" id="WP_213236977.1">
    <property type="nucleotide sequence ID" value="NZ_JAHBCL010000016.1"/>
</dbReference>
<dbReference type="Gene3D" id="3.40.50.1390">
    <property type="entry name" value="Resolvase, N-terminal catalytic domain"/>
    <property type="match status" value="1"/>
</dbReference>
<dbReference type="SMART" id="SM00857">
    <property type="entry name" value="Resolvase"/>
    <property type="match status" value="1"/>
</dbReference>
<dbReference type="PANTHER" id="PTHR30461">
    <property type="entry name" value="DNA-INVERTASE FROM LAMBDOID PROPHAGE"/>
    <property type="match status" value="1"/>
</dbReference>
<evidence type="ECO:0000256" key="1">
    <source>
        <dbReference type="SAM" id="Coils"/>
    </source>
</evidence>